<accession>A0AAN8FPG7</accession>
<dbReference type="InterPro" id="IPR001534">
    <property type="entry name" value="Transthyretin-like"/>
</dbReference>
<evidence type="ECO:0000256" key="4">
    <source>
        <dbReference type="ARBA" id="ARBA00022729"/>
    </source>
</evidence>
<dbReference type="AlphaFoldDB" id="A0AAN8FPG7"/>
<evidence type="ECO:0000256" key="1">
    <source>
        <dbReference type="ARBA" id="ARBA00004613"/>
    </source>
</evidence>
<keyword evidence="4 5" id="KW-0732">Signal</keyword>
<comment type="caution">
    <text evidence="6">The sequence shown here is derived from an EMBL/GenBank/DDBJ whole genome shotgun (WGS) entry which is preliminary data.</text>
</comment>
<keyword evidence="3" id="KW-0964">Secreted</keyword>
<evidence type="ECO:0000256" key="3">
    <source>
        <dbReference type="ARBA" id="ARBA00022525"/>
    </source>
</evidence>
<evidence type="ECO:0000256" key="2">
    <source>
        <dbReference type="ARBA" id="ARBA00010112"/>
    </source>
</evidence>
<dbReference type="PANTHER" id="PTHR21700">
    <property type="entry name" value="TRANSTHYRETIN-LIKE FAMILY PROTEIN-RELATED"/>
    <property type="match status" value="1"/>
</dbReference>
<keyword evidence="7" id="KW-1185">Reference proteome</keyword>
<feature type="chain" id="PRO_5042901947" description="Transthyretin-like family protein" evidence="5">
    <location>
        <begin position="18"/>
        <end position="135"/>
    </location>
</feature>
<evidence type="ECO:0008006" key="8">
    <source>
        <dbReference type="Google" id="ProtNLM"/>
    </source>
</evidence>
<dbReference type="Proteomes" id="UP001331761">
    <property type="component" value="Unassembled WGS sequence"/>
</dbReference>
<dbReference type="InterPro" id="IPR038479">
    <property type="entry name" value="Transthyretin-like_sf"/>
</dbReference>
<evidence type="ECO:0000313" key="6">
    <source>
        <dbReference type="EMBL" id="KAK5983141.1"/>
    </source>
</evidence>
<dbReference type="Gene3D" id="2.60.40.3330">
    <property type="match status" value="1"/>
</dbReference>
<comment type="subcellular location">
    <subcellularLocation>
        <location evidence="1">Secreted</location>
    </subcellularLocation>
</comment>
<name>A0AAN8FPG7_TRICO</name>
<dbReference type="EMBL" id="WIXE01004323">
    <property type="protein sequence ID" value="KAK5983141.1"/>
    <property type="molecule type" value="Genomic_DNA"/>
</dbReference>
<sequence>MHPLSILIFALLPACDGLFGFGRLQSVSVVGTLRCYGHPASNVEVRLFDREFLLPDTELARGKTDRNGTFHLSGRKREFTDIEPFVKIYHECNYNGSGFEEREIDGVDEFVAEGPNNTFDLGIVDLDGKLYVVGW</sequence>
<proteinExistence type="inferred from homology"/>
<feature type="signal peptide" evidence="5">
    <location>
        <begin position="1"/>
        <end position="17"/>
    </location>
</feature>
<evidence type="ECO:0000313" key="7">
    <source>
        <dbReference type="Proteomes" id="UP001331761"/>
    </source>
</evidence>
<reference evidence="6 7" key="1">
    <citation type="submission" date="2019-10" db="EMBL/GenBank/DDBJ databases">
        <title>Assembly and Annotation for the nematode Trichostrongylus colubriformis.</title>
        <authorList>
            <person name="Martin J."/>
        </authorList>
    </citation>
    <scope>NUCLEOTIDE SEQUENCE [LARGE SCALE GENOMIC DNA]</scope>
    <source>
        <strain evidence="6">G859</strain>
        <tissue evidence="6">Whole worm</tissue>
    </source>
</reference>
<gene>
    <name evidence="6" type="ORF">GCK32_010840</name>
</gene>
<protein>
    <recommendedName>
        <fullName evidence="8">Transthyretin-like family protein</fullName>
    </recommendedName>
</protein>
<organism evidence="6 7">
    <name type="scientific">Trichostrongylus colubriformis</name>
    <name type="common">Black scour worm</name>
    <dbReference type="NCBI Taxonomy" id="6319"/>
    <lineage>
        <taxon>Eukaryota</taxon>
        <taxon>Metazoa</taxon>
        <taxon>Ecdysozoa</taxon>
        <taxon>Nematoda</taxon>
        <taxon>Chromadorea</taxon>
        <taxon>Rhabditida</taxon>
        <taxon>Rhabditina</taxon>
        <taxon>Rhabditomorpha</taxon>
        <taxon>Strongyloidea</taxon>
        <taxon>Trichostrongylidae</taxon>
        <taxon>Trichostrongylus</taxon>
    </lineage>
</organism>
<dbReference type="Pfam" id="PF01060">
    <property type="entry name" value="TTR-52"/>
    <property type="match status" value="1"/>
</dbReference>
<evidence type="ECO:0000256" key="5">
    <source>
        <dbReference type="SAM" id="SignalP"/>
    </source>
</evidence>
<comment type="similarity">
    <text evidence="2">Belongs to the nematode transthyretin-like family.</text>
</comment>
<dbReference type="GO" id="GO:0009986">
    <property type="term" value="C:cell surface"/>
    <property type="evidence" value="ECO:0007669"/>
    <property type="project" value="InterPro"/>
</dbReference>
<dbReference type="GO" id="GO:0005576">
    <property type="term" value="C:extracellular region"/>
    <property type="evidence" value="ECO:0007669"/>
    <property type="project" value="UniProtKB-SubCell"/>
</dbReference>